<evidence type="ECO:0000313" key="2">
    <source>
        <dbReference type="Proteomes" id="UP000231019"/>
    </source>
</evidence>
<evidence type="ECO:0008006" key="3">
    <source>
        <dbReference type="Google" id="ProtNLM"/>
    </source>
</evidence>
<comment type="caution">
    <text evidence="1">The sequence shown here is derived from an EMBL/GenBank/DDBJ whole genome shotgun (WGS) entry which is preliminary data.</text>
</comment>
<evidence type="ECO:0000313" key="1">
    <source>
        <dbReference type="EMBL" id="PIW18208.1"/>
    </source>
</evidence>
<proteinExistence type="predicted"/>
<dbReference type="EMBL" id="PFFQ01000013">
    <property type="protein sequence ID" value="PIW18208.1"/>
    <property type="molecule type" value="Genomic_DNA"/>
</dbReference>
<reference evidence="1 2" key="1">
    <citation type="submission" date="2017-09" db="EMBL/GenBank/DDBJ databases">
        <title>Depth-based differentiation of microbial function through sediment-hosted aquifers and enrichment of novel symbionts in the deep terrestrial subsurface.</title>
        <authorList>
            <person name="Probst A.J."/>
            <person name="Ladd B."/>
            <person name="Jarett J.K."/>
            <person name="Geller-Mcgrath D.E."/>
            <person name="Sieber C.M."/>
            <person name="Emerson J.B."/>
            <person name="Anantharaman K."/>
            <person name="Thomas B.C."/>
            <person name="Malmstrom R."/>
            <person name="Stieglmeier M."/>
            <person name="Klingl A."/>
            <person name="Woyke T."/>
            <person name="Ryan C.M."/>
            <person name="Banfield J.F."/>
        </authorList>
    </citation>
    <scope>NUCLEOTIDE SEQUENCE [LARGE SCALE GENOMIC DNA]</scope>
    <source>
        <strain evidence="1">CG17_big_fil_post_rev_8_21_14_2_50_48_46</strain>
    </source>
</reference>
<dbReference type="InterPro" id="IPR029058">
    <property type="entry name" value="AB_hydrolase_fold"/>
</dbReference>
<accession>A0A2M7G856</accession>
<protein>
    <recommendedName>
        <fullName evidence="3">DUF676 domain-containing protein</fullName>
    </recommendedName>
</protein>
<dbReference type="SUPFAM" id="SSF53474">
    <property type="entry name" value="alpha/beta-Hydrolases"/>
    <property type="match status" value="1"/>
</dbReference>
<dbReference type="Proteomes" id="UP000231019">
    <property type="component" value="Unassembled WGS sequence"/>
</dbReference>
<sequence>MLITNNPLFSLPAPKAASPALGLGQSRQSLDQMLESICTQKDICNAPAAPQGSANQRVDFISDHPQTQAFYLNGIRTPEKSAEEARKALEGKTGLDIQMLYNPTDGLLADTAESLMNMSGMDTKVSRRAEKAFAQALEKGDKVQIFAHSQGAAIAADALRKLEKDWQAKGVSEPEIRERLSRVQITGFGGFATEDHFPRDVKVELFRHPNDYIPKFALAVSDLGKSTQTQAQDFMPSLKRFGDTLGSFVAFNTNQALNFIASRPETLSKCTGGSLDDLGTACATIGQVIESDHDMIVKNDFARSHYSSGYVEMFAKEQELKDRLA</sequence>
<gene>
    <name evidence="1" type="ORF">COW36_05420</name>
</gene>
<organism evidence="1 2">
    <name type="scientific">bacterium (Candidatus Blackallbacteria) CG17_big_fil_post_rev_8_21_14_2_50_48_46</name>
    <dbReference type="NCBI Taxonomy" id="2014261"/>
    <lineage>
        <taxon>Bacteria</taxon>
        <taxon>Candidatus Blackallbacteria</taxon>
    </lineage>
</organism>
<dbReference type="AlphaFoldDB" id="A0A2M7G856"/>
<name>A0A2M7G856_9BACT</name>